<sequence>MTWRDQPRGKDGRWVKRPGAVVVVTGVLAAGVAYGPLGASGGGGAVSVEASLGKAVRAKLDRGKRSAAKGRRDVTWRRLDLRRISQRLRRGAQCAANSYGEVQQFLARTPCRSLDRMLFVLDDASGNRIVVSVSWVGMATSRSARQLRDLADVHGTGNISPLPGPLVGAGDIGWTGHNYDSRRSGRSVTIAEVEPLRGSPPAEYLDAVADVVAEFPRP</sequence>
<dbReference type="EMBL" id="MASW01000002">
    <property type="protein sequence ID" value="PXY27923.1"/>
    <property type="molecule type" value="Genomic_DNA"/>
</dbReference>
<dbReference type="RefSeq" id="WP_112281941.1">
    <property type="nucleotide sequence ID" value="NZ_MASW01000002.1"/>
</dbReference>
<dbReference type="OrthoDB" id="3470137at2"/>
<evidence type="ECO:0000313" key="1">
    <source>
        <dbReference type="EMBL" id="PXY27923.1"/>
    </source>
</evidence>
<evidence type="ECO:0000313" key="2">
    <source>
        <dbReference type="Proteomes" id="UP000249915"/>
    </source>
</evidence>
<protein>
    <submittedName>
        <fullName evidence="1">Uncharacterized protein</fullName>
    </submittedName>
</protein>
<keyword evidence="2" id="KW-1185">Reference proteome</keyword>
<gene>
    <name evidence="1" type="ORF">BAY60_16345</name>
</gene>
<dbReference type="Proteomes" id="UP000249915">
    <property type="component" value="Unassembled WGS sequence"/>
</dbReference>
<accession>A0A2V4B1K0</accession>
<dbReference type="AlphaFoldDB" id="A0A2V4B1K0"/>
<reference evidence="1 2" key="1">
    <citation type="submission" date="2016-07" db="EMBL/GenBank/DDBJ databases">
        <title>Draft genome sequence of Prauserella muralis DSM 45305, isolated from a mould-covered wall in an indoor environment.</title>
        <authorList>
            <person name="Ruckert C."/>
            <person name="Albersmeier A."/>
            <person name="Jiang C.-L."/>
            <person name="Jiang Y."/>
            <person name="Kalinowski J."/>
            <person name="Schneider O."/>
            <person name="Winkler A."/>
            <person name="Zotchev S.B."/>
        </authorList>
    </citation>
    <scope>NUCLEOTIDE SEQUENCE [LARGE SCALE GENOMIC DNA]</scope>
    <source>
        <strain evidence="1 2">DSM 45305</strain>
    </source>
</reference>
<comment type="caution">
    <text evidence="1">The sequence shown here is derived from an EMBL/GenBank/DDBJ whole genome shotgun (WGS) entry which is preliminary data.</text>
</comment>
<organism evidence="1 2">
    <name type="scientific">Prauserella muralis</name>
    <dbReference type="NCBI Taxonomy" id="588067"/>
    <lineage>
        <taxon>Bacteria</taxon>
        <taxon>Bacillati</taxon>
        <taxon>Actinomycetota</taxon>
        <taxon>Actinomycetes</taxon>
        <taxon>Pseudonocardiales</taxon>
        <taxon>Pseudonocardiaceae</taxon>
        <taxon>Prauserella</taxon>
    </lineage>
</organism>
<proteinExistence type="predicted"/>
<name>A0A2V4B1K0_9PSEU</name>